<evidence type="ECO:0000313" key="4">
    <source>
        <dbReference type="Ensembl" id="ENSJHYP00000020350.1"/>
    </source>
</evidence>
<reference evidence="4" key="2">
    <citation type="submission" date="2025-09" db="UniProtKB">
        <authorList>
            <consortium name="Ensembl"/>
        </authorList>
    </citation>
    <scope>IDENTIFICATION</scope>
</reference>
<dbReference type="Proteomes" id="UP000694408">
    <property type="component" value="Unplaced"/>
</dbReference>
<dbReference type="Gene3D" id="3.40.50.410">
    <property type="entry name" value="von Willebrand factor, type A domain"/>
    <property type="match status" value="1"/>
</dbReference>
<dbReference type="PROSITE" id="PS51468">
    <property type="entry name" value="VIT"/>
    <property type="match status" value="1"/>
</dbReference>
<organism evidence="4 5">
    <name type="scientific">Junco hyemalis</name>
    <name type="common">Dark-eyed junco</name>
    <dbReference type="NCBI Taxonomy" id="40217"/>
    <lineage>
        <taxon>Eukaryota</taxon>
        <taxon>Metazoa</taxon>
        <taxon>Chordata</taxon>
        <taxon>Craniata</taxon>
        <taxon>Vertebrata</taxon>
        <taxon>Euteleostomi</taxon>
        <taxon>Archelosauria</taxon>
        <taxon>Archosauria</taxon>
        <taxon>Dinosauria</taxon>
        <taxon>Saurischia</taxon>
        <taxon>Theropoda</taxon>
        <taxon>Coelurosauria</taxon>
        <taxon>Aves</taxon>
        <taxon>Neognathae</taxon>
        <taxon>Neoaves</taxon>
        <taxon>Telluraves</taxon>
        <taxon>Australaves</taxon>
        <taxon>Passeriformes</taxon>
        <taxon>Passerellidae</taxon>
        <taxon>Junco</taxon>
    </lineage>
</organism>
<dbReference type="InterPro" id="IPR052627">
    <property type="entry name" value="VWA_domain-containing"/>
</dbReference>
<dbReference type="Ensembl" id="ENSJHYT00000024572.1">
    <property type="protein sequence ID" value="ENSJHYP00000020350.1"/>
    <property type="gene ID" value="ENSJHYG00000015435.1"/>
</dbReference>
<feature type="compositionally biased region" description="Polar residues" evidence="1">
    <location>
        <begin position="735"/>
        <end position="744"/>
    </location>
</feature>
<feature type="domain" description="VIT" evidence="3">
    <location>
        <begin position="1"/>
        <end position="131"/>
    </location>
</feature>
<sequence>MPGLVDRVTLSRLPLIASEVTSCVSGYAFGMTALLTYHNPDPQAVEGLFVYPLDEGATVVGFEAAVSRRTVTVQIKDKAKMDDTYFNRGFFWEDEGLWLMMDEDLERIVFVANLGMIPPLESVSIFISTSSELHTLPSGVVRVLLPAVCVPRVPQPSLENASSFSSHQLQMYGKPRGGPEQGSRFCLAQLLDSEPANPFEYEFSFHLEIRGPCLLAGVESPTHEIRADADPSARSAKSIVITLANKHTFDRPVEILIHPSEPHMPHVLMEEGDMTPAEYERHLKGKNDFIKGTKKDPSAKKKTEIIRKRLNKDIPHHPVIMLNFCPDLRTVQPGLRTAQGEFIFLVERSRSMSAVSISRAKDALLVILKSLMPACLFNIIGFGSTFKTLFPVSQAYCEESLLIACQSIRRIRADMGSTNLLSPLKWLLRQPLHRGHPRLLFVLTAGPISSTGKVLELLRDHSCSTRCYSFGLGPNACRRLVRGLAAVSRGVSEFLEEGERPQPKMIRSLKKAMAPVLSDVSVEWVFPESTEVLVSPVSSSCLFPGDRLVSYSVVCDTSLYLSNPRADKRRQYSTMHSQESGSSVFFHSQEEGGSLPPTAGCSQGGMELIPLSHRSGMDVKALSRRRAYSTTHISEHEPRRKVPTASDPGTALVRNPLRKTHLQDLQQLSPEPWQVDFQPLPAIPPGSAGRIRGSGARRPALLQHSCVSFCHGATAPDGLQEAVRSLHSSSDKAAQHPSLTCETETSSDWEPQDLDMGAACGSPRSPRALCRALVKGLRNNEPVQWEVTFDIHPLFRERESHEDADTDLWSETFHHLAAKALIQDLEQLAERECEIEHGSGRRFQLSAVHTSKACNIISKYTAFVPVDLSTSSYLPTLVQYTHTGNVGLAQGWHLVLTGEVSLGNFSQGKRCEAAHLVTPALCFSPGPLHSLSASSAQVTDTFSSFHRLTLNKTMLLVRAAKGFMGKSPSRGSKASSEGDSESMDYLPLVSLQLACGAFLLNSAFCDAVNIPMEKLKWTSPFTCHRLSLSPSGSYSSKRSSSSSSEPKQQTEPEGMLWATAVALAWLEHSSASYFIEWELVAAKASLWLSEQDFPQGSSLATVKAAAQQLFVLLRHWDENLEFNLLCYNPGSV</sequence>
<feature type="compositionally biased region" description="Low complexity" evidence="1">
    <location>
        <begin position="1028"/>
        <end position="1044"/>
    </location>
</feature>
<evidence type="ECO:0000259" key="3">
    <source>
        <dbReference type="PROSITE" id="PS51468"/>
    </source>
</evidence>
<proteinExistence type="predicted"/>
<feature type="region of interest" description="Disordered" evidence="1">
    <location>
        <begin position="1028"/>
        <end position="1052"/>
    </location>
</feature>
<feature type="domain" description="VWFA" evidence="2">
    <location>
        <begin position="341"/>
        <end position="513"/>
    </location>
</feature>
<feature type="region of interest" description="Disordered" evidence="1">
    <location>
        <begin position="630"/>
        <end position="649"/>
    </location>
</feature>
<dbReference type="InterPro" id="IPR013694">
    <property type="entry name" value="VIT"/>
</dbReference>
<evidence type="ECO:0000259" key="2">
    <source>
        <dbReference type="PROSITE" id="PS50234"/>
    </source>
</evidence>
<feature type="region of interest" description="Disordered" evidence="1">
    <location>
        <begin position="723"/>
        <end position="760"/>
    </location>
</feature>
<dbReference type="OMA" id="PMKWEVV"/>
<evidence type="ECO:0000256" key="1">
    <source>
        <dbReference type="SAM" id="MobiDB-lite"/>
    </source>
</evidence>
<dbReference type="SMART" id="SM00327">
    <property type="entry name" value="VWA"/>
    <property type="match status" value="1"/>
</dbReference>
<accession>A0A8C5JJU4</accession>
<dbReference type="Pfam" id="PF13757">
    <property type="entry name" value="VIT_2"/>
    <property type="match status" value="1"/>
</dbReference>
<name>A0A8C5JJU4_JUNHY</name>
<dbReference type="Pfam" id="PF13768">
    <property type="entry name" value="VWA_3"/>
    <property type="match status" value="1"/>
</dbReference>
<dbReference type="InterPro" id="IPR002035">
    <property type="entry name" value="VWF_A"/>
</dbReference>
<protein>
    <submittedName>
        <fullName evidence="4">von Willebrand factor A domain containing 5B1</fullName>
    </submittedName>
</protein>
<dbReference type="PANTHER" id="PTHR46299">
    <property type="entry name" value="VON WILLEBRAND FACTOR A DOMAIN-CONTAINING PROTEIN 5B2-RELATED"/>
    <property type="match status" value="1"/>
</dbReference>
<dbReference type="PROSITE" id="PS50234">
    <property type="entry name" value="VWFA"/>
    <property type="match status" value="1"/>
</dbReference>
<keyword evidence="5" id="KW-1185">Reference proteome</keyword>
<dbReference type="InterPro" id="IPR036465">
    <property type="entry name" value="vWFA_dom_sf"/>
</dbReference>
<evidence type="ECO:0000313" key="5">
    <source>
        <dbReference type="Proteomes" id="UP000694408"/>
    </source>
</evidence>
<dbReference type="SUPFAM" id="SSF53300">
    <property type="entry name" value="vWA-like"/>
    <property type="match status" value="1"/>
</dbReference>
<reference evidence="4" key="1">
    <citation type="submission" date="2025-08" db="UniProtKB">
        <authorList>
            <consortium name="Ensembl"/>
        </authorList>
    </citation>
    <scope>IDENTIFICATION</scope>
</reference>
<dbReference type="PANTHER" id="PTHR46299:SF1">
    <property type="entry name" value="VON WILLEBRAND FACTOR A DOMAIN-CONTAINING PROTEIN 5B1"/>
    <property type="match status" value="1"/>
</dbReference>
<dbReference type="AlphaFoldDB" id="A0A8C5JJU4"/>